<feature type="domain" description="Carrier" evidence="3">
    <location>
        <begin position="524"/>
        <end position="599"/>
    </location>
</feature>
<keyword evidence="1" id="KW-0596">Phosphopantetheine</keyword>
<dbReference type="InterPro" id="IPR001031">
    <property type="entry name" value="Thioesterase"/>
</dbReference>
<accession>A0A127M937</accession>
<gene>
    <name evidence="4" type="ORF">AZF00_16165</name>
</gene>
<dbReference type="PANTHER" id="PTHR43201:SF10">
    <property type="entry name" value="CARRIER DOMAIN-CONTAINING PROTEIN"/>
    <property type="match status" value="1"/>
</dbReference>
<dbReference type="STRING" id="1470434.AZF00_16165"/>
<evidence type="ECO:0000259" key="3">
    <source>
        <dbReference type="PROSITE" id="PS50075"/>
    </source>
</evidence>
<reference evidence="4 5" key="1">
    <citation type="submission" date="2015-12" db="EMBL/GenBank/DDBJ databases">
        <authorList>
            <person name="Shamseldin A."/>
            <person name="Moawad H."/>
            <person name="Abd El-Rahim W.M."/>
            <person name="Sadowsky M.J."/>
        </authorList>
    </citation>
    <scope>NUCLEOTIDE SEQUENCE [LARGE SCALE GENOMIC DNA]</scope>
    <source>
        <strain evidence="4 5">SM2</strain>
    </source>
</reference>
<dbReference type="InterPro" id="IPR025110">
    <property type="entry name" value="AMP-bd_C"/>
</dbReference>
<evidence type="ECO:0000256" key="2">
    <source>
        <dbReference type="ARBA" id="ARBA00022553"/>
    </source>
</evidence>
<dbReference type="Gene3D" id="3.30.300.30">
    <property type="match status" value="1"/>
</dbReference>
<evidence type="ECO:0000313" key="4">
    <source>
        <dbReference type="EMBL" id="AMO69739.1"/>
    </source>
</evidence>
<evidence type="ECO:0000313" key="5">
    <source>
        <dbReference type="Proteomes" id="UP000074119"/>
    </source>
</evidence>
<dbReference type="PROSITE" id="PS50075">
    <property type="entry name" value="CARRIER"/>
    <property type="match status" value="1"/>
</dbReference>
<keyword evidence="2" id="KW-0597">Phosphoprotein</keyword>
<dbReference type="InterPro" id="IPR045851">
    <property type="entry name" value="AMP-bd_C_sf"/>
</dbReference>
<dbReference type="GO" id="GO:0031177">
    <property type="term" value="F:phosphopantetheine binding"/>
    <property type="evidence" value="ECO:0007669"/>
    <property type="project" value="InterPro"/>
</dbReference>
<dbReference type="Pfam" id="PF00501">
    <property type="entry name" value="AMP-binding"/>
    <property type="match status" value="1"/>
</dbReference>
<dbReference type="Proteomes" id="UP000074119">
    <property type="component" value="Chromosome"/>
</dbReference>
<dbReference type="AlphaFoldDB" id="A0A127M937"/>
<protein>
    <recommendedName>
        <fullName evidence="3">Carrier domain-containing protein</fullName>
    </recommendedName>
</protein>
<organism evidence="4 5">
    <name type="scientific">Zhongshania aliphaticivorans</name>
    <dbReference type="NCBI Taxonomy" id="1470434"/>
    <lineage>
        <taxon>Bacteria</taxon>
        <taxon>Pseudomonadati</taxon>
        <taxon>Pseudomonadota</taxon>
        <taxon>Gammaproteobacteria</taxon>
        <taxon>Cellvibrionales</taxon>
        <taxon>Spongiibacteraceae</taxon>
        <taxon>Zhongshania</taxon>
    </lineage>
</organism>
<dbReference type="InterPro" id="IPR042099">
    <property type="entry name" value="ANL_N_sf"/>
</dbReference>
<name>A0A127M937_9GAMM</name>
<proteinExistence type="predicted"/>
<dbReference type="InterPro" id="IPR036736">
    <property type="entry name" value="ACP-like_sf"/>
</dbReference>
<dbReference type="SUPFAM" id="SSF56801">
    <property type="entry name" value="Acetyl-CoA synthetase-like"/>
    <property type="match status" value="1"/>
</dbReference>
<dbReference type="InterPro" id="IPR000873">
    <property type="entry name" value="AMP-dep_synth/lig_dom"/>
</dbReference>
<dbReference type="GO" id="GO:0031956">
    <property type="term" value="F:medium-chain fatty acid-CoA ligase activity"/>
    <property type="evidence" value="ECO:0007669"/>
    <property type="project" value="TreeGrafter"/>
</dbReference>
<dbReference type="InterPro" id="IPR009081">
    <property type="entry name" value="PP-bd_ACP"/>
</dbReference>
<dbReference type="InterPro" id="IPR020806">
    <property type="entry name" value="PKS_PP-bd"/>
</dbReference>
<dbReference type="InterPro" id="IPR029058">
    <property type="entry name" value="AB_hydrolase_fold"/>
</dbReference>
<evidence type="ECO:0000256" key="1">
    <source>
        <dbReference type="ARBA" id="ARBA00022450"/>
    </source>
</evidence>
<dbReference type="GO" id="GO:0006631">
    <property type="term" value="P:fatty acid metabolic process"/>
    <property type="evidence" value="ECO:0007669"/>
    <property type="project" value="TreeGrafter"/>
</dbReference>
<dbReference type="EMBL" id="CP014544">
    <property type="protein sequence ID" value="AMO69739.1"/>
    <property type="molecule type" value="Genomic_DNA"/>
</dbReference>
<dbReference type="KEGG" id="zal:AZF00_16165"/>
<dbReference type="Pfam" id="PF13193">
    <property type="entry name" value="AMP-binding_C"/>
    <property type="match status" value="1"/>
</dbReference>
<dbReference type="Gene3D" id="3.40.50.1820">
    <property type="entry name" value="alpha/beta hydrolase"/>
    <property type="match status" value="1"/>
</dbReference>
<dbReference type="PANTHER" id="PTHR43201">
    <property type="entry name" value="ACYL-COA SYNTHETASE"/>
    <property type="match status" value="1"/>
</dbReference>
<sequence>MNTQEHELAKLSLLEHHHLSARAVHPAVFALDQAPLSYAALAQQLQYTHKQLQLAGIAREDRVAVILPQGPENAVLCLALMEYCCCVPLNPELNEIELHTLIAPLDIALLITSQEQRPSGVVAKQNKLQCLHLIPKLTGPAGEFSLVKNSPHLKKTMPTKIPHAASDTCLLLHTSGTTARPKPVPLSRQNLLVSCHNLIQSLTLSQRDTVLNMMPQFHIGALLDLLLAPLLSGGSVIIARDLSASTFFNCLKQFQATWYQGVPTMLAELCREARFMAQSDLSSSLRFCRSVSAPLPEATHLQFESLFNIPVVEIYGMSEAAGLICSNPLTSKSQRKGSVGRCAGVEIKIIDTYGNPTRFGQAGEIIIAGKNVFAGYLNQDSNQTDFIGSWFRTGDLGYFDEDGYLFLTGRIKDIINRGGEKIAPLEIDNCLLSLPEIQDAACFSVEHPSLGEEVAAAVVLNNSTKDNSENILAKLSTQLSQHKIPRQLFFCEELPRNAGGKLQRHKLSEKYGSKPRLPSKAKLPPRSDLEKQLLKIWQHHLEIEDIGVDDNFFDLGGNSLSATSFIADLEALLGAKLPPGILFDYPSIAELDRVLSERTNSAERPMLSQELSHAQRAAISSGIPADIFSKLLQYTSAWQGNRLRADALLFAYNTLGSQTPLFWGAQGEEEVANLARALGPDQPVYGFRSLYLIDGKTDNYSHALAQHYLKELQEIQHAGPYLLGGFCEAAKIAFSIAQQLHQQQQEPSLLCLVEKFIPQQYSGRLSLFFCQDGRRSAYQNYQCPEIGWRKYYHGALSGTRLQAKHKKIFNDAFINDFAERLKEELHCAKAFHPSANSIEPPRYDLQHLPRSAYQCELRAGLARGLTPNQNISLNIQIRNTSETTWQTSANSGIFLHAHWRRQDKVRIWRAASIALPCALPPDATVSIDIAVTTPSRLGRWTLELGLSDEGICHFKDHDCAPLALPTTIMYGANLWQKTQSLFKDTIPHD</sequence>
<dbReference type="Gene3D" id="3.40.50.12780">
    <property type="entry name" value="N-terminal domain of ligase-like"/>
    <property type="match status" value="1"/>
</dbReference>
<dbReference type="SUPFAM" id="SSF47336">
    <property type="entry name" value="ACP-like"/>
    <property type="match status" value="1"/>
</dbReference>
<dbReference type="Pfam" id="PF00975">
    <property type="entry name" value="Thioesterase"/>
    <property type="match status" value="1"/>
</dbReference>
<dbReference type="RefSeq" id="WP_008252184.1">
    <property type="nucleotide sequence ID" value="NZ_CP014544.1"/>
</dbReference>
<dbReference type="Pfam" id="PF00550">
    <property type="entry name" value="PP-binding"/>
    <property type="match status" value="1"/>
</dbReference>
<dbReference type="SMART" id="SM00823">
    <property type="entry name" value="PKS_PP"/>
    <property type="match status" value="1"/>
</dbReference>
<dbReference type="SUPFAM" id="SSF53474">
    <property type="entry name" value="alpha/beta-Hydrolases"/>
    <property type="match status" value="1"/>
</dbReference>